<dbReference type="InterPro" id="IPR023696">
    <property type="entry name" value="Ureohydrolase_dom_sf"/>
</dbReference>
<proteinExistence type="inferred from homology"/>
<evidence type="ECO:0000313" key="4">
    <source>
        <dbReference type="EMBL" id="HGW92394.1"/>
    </source>
</evidence>
<dbReference type="Gene3D" id="3.40.800.20">
    <property type="entry name" value="Histone deacetylase domain"/>
    <property type="match status" value="1"/>
</dbReference>
<dbReference type="GO" id="GO:0004407">
    <property type="term" value="F:histone deacetylase activity"/>
    <property type="evidence" value="ECO:0007669"/>
    <property type="project" value="InterPro"/>
</dbReference>
<dbReference type="PANTHER" id="PTHR10625:SF19">
    <property type="entry name" value="HISTONE DEACETYLASE 12"/>
    <property type="match status" value="1"/>
</dbReference>
<dbReference type="Pfam" id="PF00850">
    <property type="entry name" value="Hist_deacetyl"/>
    <property type="match status" value="1"/>
</dbReference>
<name>A0A7C4UDF3_UNCW3</name>
<reference evidence="4" key="1">
    <citation type="journal article" date="2020" name="mSystems">
        <title>Genome- and Community-Level Interaction Insights into Carbon Utilization and Element Cycling Functions of Hydrothermarchaeota in Hydrothermal Sediment.</title>
        <authorList>
            <person name="Zhou Z."/>
            <person name="Liu Y."/>
            <person name="Xu W."/>
            <person name="Pan J."/>
            <person name="Luo Z.H."/>
            <person name="Li M."/>
        </authorList>
    </citation>
    <scope>NUCLEOTIDE SEQUENCE [LARGE SCALE GENOMIC DNA]</scope>
    <source>
        <strain evidence="4">SpSt-780</strain>
    </source>
</reference>
<comment type="similarity">
    <text evidence="1">Belongs to the histone deacetylase family.</text>
</comment>
<keyword evidence="2" id="KW-0378">Hydrolase</keyword>
<dbReference type="EMBL" id="DTHG01000094">
    <property type="protein sequence ID" value="HGW92394.1"/>
    <property type="molecule type" value="Genomic_DNA"/>
</dbReference>
<gene>
    <name evidence="4" type="ORF">ENV67_07645</name>
</gene>
<comment type="caution">
    <text evidence="4">The sequence shown here is derived from an EMBL/GenBank/DDBJ whole genome shotgun (WGS) entry which is preliminary data.</text>
</comment>
<evidence type="ECO:0000256" key="2">
    <source>
        <dbReference type="ARBA" id="ARBA00022801"/>
    </source>
</evidence>
<dbReference type="InterPro" id="IPR044150">
    <property type="entry name" value="HDAC_classIV"/>
</dbReference>
<accession>A0A7C4UDF3</accession>
<evidence type="ECO:0000256" key="1">
    <source>
        <dbReference type="ARBA" id="ARBA00005947"/>
    </source>
</evidence>
<dbReference type="InterPro" id="IPR023801">
    <property type="entry name" value="His_deacetylse_dom"/>
</dbReference>
<dbReference type="InterPro" id="IPR037138">
    <property type="entry name" value="His_deacetylse_dom_sf"/>
</dbReference>
<dbReference type="AlphaFoldDB" id="A0A7C4UDF3"/>
<dbReference type="SUPFAM" id="SSF52768">
    <property type="entry name" value="Arginase/deacetylase"/>
    <property type="match status" value="1"/>
</dbReference>
<dbReference type="InterPro" id="IPR000286">
    <property type="entry name" value="HDACs"/>
</dbReference>
<evidence type="ECO:0000259" key="3">
    <source>
        <dbReference type="Pfam" id="PF00850"/>
    </source>
</evidence>
<organism evidence="4">
    <name type="scientific">candidate division WOR-3 bacterium</name>
    <dbReference type="NCBI Taxonomy" id="2052148"/>
    <lineage>
        <taxon>Bacteria</taxon>
        <taxon>Bacteria division WOR-3</taxon>
    </lineage>
</organism>
<dbReference type="PRINTS" id="PR01270">
    <property type="entry name" value="HDASUPER"/>
</dbReference>
<feature type="domain" description="Histone deacetylase" evidence="3">
    <location>
        <begin position="16"/>
        <end position="276"/>
    </location>
</feature>
<dbReference type="GO" id="GO:0040029">
    <property type="term" value="P:epigenetic regulation of gene expression"/>
    <property type="evidence" value="ECO:0007669"/>
    <property type="project" value="TreeGrafter"/>
</dbReference>
<sequence>MKVVYSDSYFADIGNHVFPAQKYRLVYEELIKEKVIDKDDIVEPVMPSREELLDILDEDYLDDLFNARLTKRTMFSEMPVKKDVIFAQILSCGGSYVASRIAIEKGCCYHIGGGFHHAFKDHAEGFCYVNDIVYAGVKILKEGIKRIAVIDCDLHQGNGTANFFKDEKRVFTFSIHQERLYPVKEKSDLDIGLDEATSDDDYLDKLRFAIDYIDKNFSPEFIIYQAGADPYKFDLLGDLSLTMEGLRKRDEMVIGYAYQKKIPIVSVLGGGYAKDTDDTIKIHMNTAIVMKEFFG</sequence>
<dbReference type="PANTHER" id="PTHR10625">
    <property type="entry name" value="HISTONE DEACETYLASE HDAC1-RELATED"/>
    <property type="match status" value="1"/>
</dbReference>
<dbReference type="GO" id="GO:0016787">
    <property type="term" value="F:hydrolase activity"/>
    <property type="evidence" value="ECO:0007669"/>
    <property type="project" value="UniProtKB-KW"/>
</dbReference>
<dbReference type="CDD" id="cd09993">
    <property type="entry name" value="HDAC_classIV"/>
    <property type="match status" value="1"/>
</dbReference>
<protein>
    <submittedName>
        <fullName evidence="4">Histone deacetylase</fullName>
    </submittedName>
</protein>